<dbReference type="AlphaFoldDB" id="A0A4V3WSN7"/>
<keyword evidence="9" id="KW-0676">Redox-active center</keyword>
<dbReference type="Proteomes" id="UP000309133">
    <property type="component" value="Unassembled WGS sequence"/>
</dbReference>
<evidence type="ECO:0000256" key="10">
    <source>
        <dbReference type="SAM" id="Phobius"/>
    </source>
</evidence>
<evidence type="ECO:0000256" key="6">
    <source>
        <dbReference type="ARBA" id="ARBA00023002"/>
    </source>
</evidence>
<gene>
    <name evidence="12" type="ORF">E6C64_18035</name>
</gene>
<comment type="subcellular location">
    <subcellularLocation>
        <location evidence="1">Membrane</location>
        <topology evidence="1">Multi-pass membrane protein</topology>
    </subcellularLocation>
</comment>
<keyword evidence="4" id="KW-0874">Quinone</keyword>
<protein>
    <submittedName>
        <fullName evidence="12">Vitamin K epoxide reductase family protein</fullName>
    </submittedName>
</protein>
<name>A0A4V3WSN7_9MICO</name>
<evidence type="ECO:0000256" key="8">
    <source>
        <dbReference type="ARBA" id="ARBA00023157"/>
    </source>
</evidence>
<feature type="domain" description="Vitamin K epoxide reductase" evidence="11">
    <location>
        <begin position="7"/>
        <end position="148"/>
    </location>
</feature>
<evidence type="ECO:0000256" key="4">
    <source>
        <dbReference type="ARBA" id="ARBA00022719"/>
    </source>
</evidence>
<dbReference type="OrthoDB" id="9783799at2"/>
<dbReference type="InterPro" id="IPR041714">
    <property type="entry name" value="VKOR_Actinobacteria"/>
</dbReference>
<comment type="similarity">
    <text evidence="2">Belongs to the VKOR family.</text>
</comment>
<feature type="transmembrane region" description="Helical" evidence="10">
    <location>
        <begin position="71"/>
        <end position="89"/>
    </location>
</feature>
<sequence>MAGARQPVWIAILFIVTGLVGLYGSFTLIIERFALITNPGVPLNCDINPFVSCGPVIQSWQGSLFGFPNPMIGLAAFAAPVAVGVGLLAGARFARWFWVLYNAGLLFAIVFIHWLMVQTVFVIGTLCPYCMLVWLFTIPLFWYGTVNNLGRNFGLPESAASFFRSALKWTWLVVLIDYLVIVAIILSNFPLLLTVLF</sequence>
<keyword evidence="8" id="KW-1015">Disulfide bond</keyword>
<evidence type="ECO:0000256" key="1">
    <source>
        <dbReference type="ARBA" id="ARBA00004141"/>
    </source>
</evidence>
<feature type="transmembrane region" description="Helical" evidence="10">
    <location>
        <begin position="121"/>
        <end position="143"/>
    </location>
</feature>
<dbReference type="GO" id="GO:0048038">
    <property type="term" value="F:quinone binding"/>
    <property type="evidence" value="ECO:0007669"/>
    <property type="project" value="UniProtKB-KW"/>
</dbReference>
<evidence type="ECO:0000313" key="12">
    <source>
        <dbReference type="EMBL" id="THG28817.1"/>
    </source>
</evidence>
<dbReference type="CDD" id="cd12922">
    <property type="entry name" value="VKOR_5"/>
    <property type="match status" value="1"/>
</dbReference>
<evidence type="ECO:0000259" key="11">
    <source>
        <dbReference type="SMART" id="SM00756"/>
    </source>
</evidence>
<dbReference type="GO" id="GO:0016491">
    <property type="term" value="F:oxidoreductase activity"/>
    <property type="evidence" value="ECO:0007669"/>
    <property type="project" value="UniProtKB-KW"/>
</dbReference>
<evidence type="ECO:0000256" key="7">
    <source>
        <dbReference type="ARBA" id="ARBA00023136"/>
    </source>
</evidence>
<reference evidence="12 13" key="1">
    <citation type="submission" date="2019-04" db="EMBL/GenBank/DDBJ databases">
        <authorList>
            <person name="Jiang L."/>
        </authorList>
    </citation>
    <scope>NUCLEOTIDE SEQUENCE [LARGE SCALE GENOMIC DNA]</scope>
    <source>
        <strain evidence="12 13">YIM 131853</strain>
    </source>
</reference>
<evidence type="ECO:0000313" key="13">
    <source>
        <dbReference type="Proteomes" id="UP000309133"/>
    </source>
</evidence>
<dbReference type="SMART" id="SM00756">
    <property type="entry name" value="VKc"/>
    <property type="match status" value="1"/>
</dbReference>
<keyword evidence="3 10" id="KW-0812">Transmembrane</keyword>
<evidence type="ECO:0000256" key="3">
    <source>
        <dbReference type="ARBA" id="ARBA00022692"/>
    </source>
</evidence>
<feature type="transmembrane region" description="Helical" evidence="10">
    <location>
        <begin position="96"/>
        <end position="115"/>
    </location>
</feature>
<keyword evidence="5 10" id="KW-1133">Transmembrane helix</keyword>
<dbReference type="EMBL" id="SSSM01000006">
    <property type="protein sequence ID" value="THG28817.1"/>
    <property type="molecule type" value="Genomic_DNA"/>
</dbReference>
<organism evidence="12 13">
    <name type="scientific">Naasia lichenicola</name>
    <dbReference type="NCBI Taxonomy" id="2565933"/>
    <lineage>
        <taxon>Bacteria</taxon>
        <taxon>Bacillati</taxon>
        <taxon>Actinomycetota</taxon>
        <taxon>Actinomycetes</taxon>
        <taxon>Micrococcales</taxon>
        <taxon>Microbacteriaceae</taxon>
        <taxon>Naasia</taxon>
    </lineage>
</organism>
<evidence type="ECO:0000256" key="2">
    <source>
        <dbReference type="ARBA" id="ARBA00006214"/>
    </source>
</evidence>
<dbReference type="InterPro" id="IPR012932">
    <property type="entry name" value="VKOR"/>
</dbReference>
<evidence type="ECO:0000256" key="9">
    <source>
        <dbReference type="ARBA" id="ARBA00023284"/>
    </source>
</evidence>
<comment type="caution">
    <text evidence="12">The sequence shown here is derived from an EMBL/GenBank/DDBJ whole genome shotgun (WGS) entry which is preliminary data.</text>
</comment>
<evidence type="ECO:0000256" key="5">
    <source>
        <dbReference type="ARBA" id="ARBA00022989"/>
    </source>
</evidence>
<proteinExistence type="inferred from homology"/>
<keyword evidence="13" id="KW-1185">Reference proteome</keyword>
<accession>A0A4V3WSN7</accession>
<feature type="transmembrane region" description="Helical" evidence="10">
    <location>
        <begin position="169"/>
        <end position="193"/>
    </location>
</feature>
<keyword evidence="6" id="KW-0560">Oxidoreductase</keyword>
<dbReference type="InterPro" id="IPR038354">
    <property type="entry name" value="VKOR_sf"/>
</dbReference>
<keyword evidence="7 10" id="KW-0472">Membrane</keyword>
<dbReference type="Gene3D" id="1.20.1440.130">
    <property type="entry name" value="VKOR domain"/>
    <property type="match status" value="1"/>
</dbReference>
<feature type="transmembrane region" description="Helical" evidence="10">
    <location>
        <begin position="7"/>
        <end position="30"/>
    </location>
</feature>
<dbReference type="GO" id="GO:0016020">
    <property type="term" value="C:membrane"/>
    <property type="evidence" value="ECO:0007669"/>
    <property type="project" value="UniProtKB-SubCell"/>
</dbReference>
<dbReference type="Pfam" id="PF07884">
    <property type="entry name" value="VKOR"/>
    <property type="match status" value="1"/>
</dbReference>